<dbReference type="SUPFAM" id="SSF51445">
    <property type="entry name" value="(Trans)glycosidases"/>
    <property type="match status" value="1"/>
</dbReference>
<evidence type="ECO:0000313" key="3">
    <source>
        <dbReference type="Proteomes" id="UP001059893"/>
    </source>
</evidence>
<dbReference type="Gene3D" id="2.60.40.1180">
    <property type="entry name" value="Golgi alpha-mannosidase II"/>
    <property type="match status" value="1"/>
</dbReference>
<dbReference type="InterPro" id="IPR052974">
    <property type="entry name" value="GH79_Enzymes"/>
</dbReference>
<dbReference type="Pfam" id="PF16862">
    <property type="entry name" value="Glyco_hydro_79C"/>
    <property type="match status" value="1"/>
</dbReference>
<sequence>MRLLTRHSLTVQLSSKSNTMRVQAAVLLSALAQHTQGATFAVPSAVGTGGLQYATLNSAPIGFSFEFFAFPSYFTNVTATQQCLSNWKDLTGVWPPIRVGGTTQDRATFDPDSKAYVTYSVAQPADAPKNLTFGPSLVDLAAKYGGSVVMGLNRGRNDLQNTIAAAKTVVAKMGGNKGNLKAIELGNEPEYYPNDPQPIALPQWNEKIDALSQDQWAGAVGSAIGQTDIIQAGNSNASPPQWGAATLFATGNKTAEQYMQRYAHHNYPGGKVPDLMNHARTVTNIHGFDADVAAALAIGKPYVFGETNSVSGGGAAGVSPTFGAALWTMDYALRALSSNISNVYFHQGTVGNCQYCQFGRSTMGAPYYGATAATAFLSKAASIAALDDGSSPFAAYASFDQDGKPMRVLLYNSNFYTSGDRPTESFTLTGLSDRTIRAKRLTAASPMTRADSSSEISFGGQTWANVTCVAAGDEKFESADVKGGQVTLSVGAAEALVVYLS</sequence>
<keyword evidence="3" id="KW-1185">Reference proteome</keyword>
<reference evidence="2" key="1">
    <citation type="submission" date="2021-01" db="EMBL/GenBank/DDBJ databases">
        <title>Deciphering the adaptive evolutionary patterns associated with biogeogrpahic diversity in the finger millet blast pathogen Magnaporthe oryzae in Eastern Africa.</title>
        <authorList>
            <person name="Onyema G."/>
            <person name="Shittu T.A."/>
            <person name="Dodsworth S."/>
            <person name="Devilliers S."/>
            <person name="Muthumeenakshi S."/>
            <person name="Sreenivasaprasad S."/>
        </authorList>
    </citation>
    <scope>NUCLEOTIDE SEQUENCE</scope>
    <source>
        <strain evidence="2">D15/s37</strain>
    </source>
</reference>
<evidence type="ECO:0000259" key="1">
    <source>
        <dbReference type="Pfam" id="PF16862"/>
    </source>
</evidence>
<dbReference type="InterPro" id="IPR031728">
    <property type="entry name" value="GlcAase_C"/>
</dbReference>
<dbReference type="InterPro" id="IPR013780">
    <property type="entry name" value="Glyco_hydro_b"/>
</dbReference>
<accession>A0ABQ8NYK2</accession>
<dbReference type="EMBL" id="JABSND010000008">
    <property type="protein sequence ID" value="KAI6303990.1"/>
    <property type="molecule type" value="Genomic_DNA"/>
</dbReference>
<dbReference type="PANTHER" id="PTHR36183">
    <property type="entry name" value="BETA-GLUCURONIDASE"/>
    <property type="match status" value="1"/>
</dbReference>
<gene>
    <name evidence="2" type="ORF">MCOR33_000970</name>
</gene>
<organism evidence="2 3">
    <name type="scientific">Pyricularia grisea</name>
    <name type="common">Crabgrass-specific blast fungus</name>
    <name type="synonym">Magnaporthe grisea</name>
    <dbReference type="NCBI Taxonomy" id="148305"/>
    <lineage>
        <taxon>Eukaryota</taxon>
        <taxon>Fungi</taxon>
        <taxon>Dikarya</taxon>
        <taxon>Ascomycota</taxon>
        <taxon>Pezizomycotina</taxon>
        <taxon>Sordariomycetes</taxon>
        <taxon>Sordariomycetidae</taxon>
        <taxon>Magnaporthales</taxon>
        <taxon>Pyriculariaceae</taxon>
        <taxon>Pyricularia</taxon>
    </lineage>
</organism>
<evidence type="ECO:0000313" key="2">
    <source>
        <dbReference type="EMBL" id="KAI6303990.1"/>
    </source>
</evidence>
<dbReference type="Proteomes" id="UP001059893">
    <property type="component" value="Unassembled WGS sequence"/>
</dbReference>
<dbReference type="Gene3D" id="3.20.20.80">
    <property type="entry name" value="Glycosidases"/>
    <property type="match status" value="1"/>
</dbReference>
<dbReference type="InterPro" id="IPR017853">
    <property type="entry name" value="GH"/>
</dbReference>
<name>A0ABQ8NYK2_PYRGI</name>
<feature type="domain" description="Beta-glucuronidase C-terminal" evidence="1">
    <location>
        <begin position="395"/>
        <end position="497"/>
    </location>
</feature>
<protein>
    <recommendedName>
        <fullName evidence="1">Beta-glucuronidase C-terminal domain-containing protein</fullName>
    </recommendedName>
</protein>
<proteinExistence type="predicted"/>
<dbReference type="PANTHER" id="PTHR36183:SF3">
    <property type="entry name" value="BETA-GLUCURONIDASE C-TERMINAL DOMAIN-CONTAINING PROTEIN"/>
    <property type="match status" value="1"/>
</dbReference>
<comment type="caution">
    <text evidence="2">The sequence shown here is derived from an EMBL/GenBank/DDBJ whole genome shotgun (WGS) entry which is preliminary data.</text>
</comment>